<keyword evidence="1" id="KW-0175">Coiled coil</keyword>
<dbReference type="InterPro" id="IPR036610">
    <property type="entry name" value="PEBP-like_sf"/>
</dbReference>
<protein>
    <submittedName>
        <fullName evidence="2">Phosphatidylethanolamine-binding protein PEBP</fullName>
    </submittedName>
</protein>
<accession>A0A2T0AI50</accession>
<comment type="caution">
    <text evidence="2">The sequence shown here is derived from an EMBL/GenBank/DDBJ whole genome shotgun (WGS) entry which is preliminary data.</text>
</comment>
<dbReference type="Gene3D" id="3.90.280.10">
    <property type="entry name" value="PEBP-like"/>
    <property type="match status" value="1"/>
</dbReference>
<gene>
    <name evidence="2" type="ORF">AAT19DRAFT_8718</name>
</gene>
<sequence length="376" mass="42818">MAGVVWQYWLYCQTIYPAEPAPVWRGRSGPPPPPHLVHPRAHLPNSHEMHRSRLLVRPCSRLFSTSAPTRSASAAPAYRPPVEPGVLPAFDAAVDYIARDRQQKLERLEQLRKDAGATETQLEKLEVEAWSNDPETRWRAKNGFADFSKPVYRHLVERAWRNEGDLAILMQRVTQMNVIPDVVGDIYPEIDLRIQVAGETIEPGVFTLPAQTREGIEVSAQVFHAEEKLYTLLLVDPDVPDELNATFTTYAHWLIPNIPLSATTSPTLSSLPPSTLPYLPPHPQNGTPYHRYTLLLLSQPSALSLPSEIKRRGFDVRAFVNQHGLEPKGVSFFRQLWDRDVSAIYKEVLHKPEPRFARRLPKEGKDEQRPPKYELY</sequence>
<dbReference type="InterPro" id="IPR008914">
    <property type="entry name" value="PEBP"/>
</dbReference>
<dbReference type="CDD" id="cd00866">
    <property type="entry name" value="PEBP_euk"/>
    <property type="match status" value="1"/>
</dbReference>
<dbReference type="Gene3D" id="1.20.58.1180">
    <property type="match status" value="1"/>
</dbReference>
<dbReference type="InterPro" id="IPR035810">
    <property type="entry name" value="PEBP_euk"/>
</dbReference>
<reference evidence="2 3" key="1">
    <citation type="journal article" date="2018" name="Elife">
        <title>Functional genomics of lipid metabolism in the oleaginous yeast Rhodosporidium toruloides.</title>
        <authorList>
            <person name="Coradetti S.T."/>
            <person name="Pinel D."/>
            <person name="Geiselman G."/>
            <person name="Ito M."/>
            <person name="Mondo S."/>
            <person name="Reilly M.C."/>
            <person name="Cheng Y.F."/>
            <person name="Bauer S."/>
            <person name="Grigoriev I."/>
            <person name="Gladden J.M."/>
            <person name="Simmons B.A."/>
            <person name="Brem R."/>
            <person name="Arkin A.P."/>
            <person name="Skerker J.M."/>
        </authorList>
    </citation>
    <scope>NUCLEOTIDE SEQUENCE [LARGE SCALE GENOMIC DNA]</scope>
    <source>
        <strain evidence="2 3">NBRC 0880</strain>
    </source>
</reference>
<dbReference type="Proteomes" id="UP000239560">
    <property type="component" value="Unassembled WGS sequence"/>
</dbReference>
<dbReference type="PANTHER" id="PTHR11362:SF82">
    <property type="entry name" value="PHOSPHATIDYLETHANOLAMINE-BINDING PROTEIN 4"/>
    <property type="match status" value="1"/>
</dbReference>
<dbReference type="OrthoDB" id="2153661at2759"/>
<evidence type="ECO:0000313" key="3">
    <source>
        <dbReference type="Proteomes" id="UP000239560"/>
    </source>
</evidence>
<dbReference type="PANTHER" id="PTHR11362">
    <property type="entry name" value="PHOSPHATIDYLETHANOLAMINE-BINDING PROTEIN"/>
    <property type="match status" value="1"/>
</dbReference>
<dbReference type="AlphaFoldDB" id="A0A2T0AI50"/>
<proteinExistence type="predicted"/>
<organism evidence="2 3">
    <name type="scientific">Rhodotorula toruloides</name>
    <name type="common">Yeast</name>
    <name type="synonym">Rhodosporidium toruloides</name>
    <dbReference type="NCBI Taxonomy" id="5286"/>
    <lineage>
        <taxon>Eukaryota</taxon>
        <taxon>Fungi</taxon>
        <taxon>Dikarya</taxon>
        <taxon>Basidiomycota</taxon>
        <taxon>Pucciniomycotina</taxon>
        <taxon>Microbotryomycetes</taxon>
        <taxon>Sporidiobolales</taxon>
        <taxon>Sporidiobolaceae</taxon>
        <taxon>Rhodotorula</taxon>
    </lineage>
</organism>
<dbReference type="SUPFAM" id="SSF49777">
    <property type="entry name" value="PEBP-like"/>
    <property type="match status" value="1"/>
</dbReference>
<evidence type="ECO:0000256" key="1">
    <source>
        <dbReference type="SAM" id="Coils"/>
    </source>
</evidence>
<feature type="coiled-coil region" evidence="1">
    <location>
        <begin position="101"/>
        <end position="128"/>
    </location>
</feature>
<evidence type="ECO:0000313" key="2">
    <source>
        <dbReference type="EMBL" id="PRQ77650.1"/>
    </source>
</evidence>
<dbReference type="EMBL" id="LCTV02000001">
    <property type="protein sequence ID" value="PRQ77650.1"/>
    <property type="molecule type" value="Genomic_DNA"/>
</dbReference>
<name>A0A2T0AI50_RHOTO</name>
<dbReference type="Pfam" id="PF01161">
    <property type="entry name" value="PBP"/>
    <property type="match status" value="1"/>
</dbReference>